<dbReference type="EMBL" id="ATFE01000006">
    <property type="protein sequence ID" value="EPF29226.1"/>
    <property type="molecule type" value="Genomic_DNA"/>
</dbReference>
<name>A0AA87NSF5_TREMD</name>
<keyword evidence="7 8" id="KW-0472">Membrane</keyword>
<evidence type="ECO:0000313" key="10">
    <source>
        <dbReference type="EMBL" id="EPF29226.1"/>
    </source>
</evidence>
<feature type="transmembrane region" description="Helical" evidence="8">
    <location>
        <begin position="284"/>
        <end position="304"/>
    </location>
</feature>
<keyword evidence="3 8" id="KW-0813">Transport</keyword>
<keyword evidence="4" id="KW-1003">Cell membrane</keyword>
<dbReference type="SUPFAM" id="SSF161098">
    <property type="entry name" value="MetI-like"/>
    <property type="match status" value="1"/>
</dbReference>
<evidence type="ECO:0000259" key="9">
    <source>
        <dbReference type="PROSITE" id="PS50928"/>
    </source>
</evidence>
<feature type="domain" description="ABC transmembrane type-1" evidence="9">
    <location>
        <begin position="112"/>
        <end position="300"/>
    </location>
</feature>
<protein>
    <recommendedName>
        <fullName evidence="9">ABC transmembrane type-1 domain-containing protein</fullName>
    </recommendedName>
</protein>
<dbReference type="Pfam" id="PF00528">
    <property type="entry name" value="BPD_transp_1"/>
    <property type="match status" value="1"/>
</dbReference>
<organism evidence="10 11">
    <name type="scientific">Treponema medium ATCC 700293</name>
    <dbReference type="NCBI Taxonomy" id="1125700"/>
    <lineage>
        <taxon>Bacteria</taxon>
        <taxon>Pseudomonadati</taxon>
        <taxon>Spirochaetota</taxon>
        <taxon>Spirochaetia</taxon>
        <taxon>Spirochaetales</taxon>
        <taxon>Treponemataceae</taxon>
        <taxon>Treponema</taxon>
    </lineage>
</organism>
<evidence type="ECO:0000256" key="3">
    <source>
        <dbReference type="ARBA" id="ARBA00022448"/>
    </source>
</evidence>
<accession>A0AA87NSF5</accession>
<dbReference type="CDD" id="cd06261">
    <property type="entry name" value="TM_PBP2"/>
    <property type="match status" value="1"/>
</dbReference>
<feature type="transmembrane region" description="Helical" evidence="8">
    <location>
        <begin position="180"/>
        <end position="203"/>
    </location>
</feature>
<dbReference type="InterPro" id="IPR000515">
    <property type="entry name" value="MetI-like"/>
</dbReference>
<comment type="similarity">
    <text evidence="2">Belongs to the binding-protein-dependent transport system permease family. CysTW subfamily.</text>
</comment>
<feature type="transmembrane region" description="Helical" evidence="8">
    <location>
        <begin position="112"/>
        <end position="135"/>
    </location>
</feature>
<evidence type="ECO:0000256" key="1">
    <source>
        <dbReference type="ARBA" id="ARBA00004651"/>
    </source>
</evidence>
<dbReference type="PANTHER" id="PTHR43848">
    <property type="entry name" value="PUTRESCINE TRANSPORT SYSTEM PERMEASE PROTEIN POTI"/>
    <property type="match status" value="1"/>
</dbReference>
<evidence type="ECO:0000256" key="5">
    <source>
        <dbReference type="ARBA" id="ARBA00022692"/>
    </source>
</evidence>
<dbReference type="RefSeq" id="WP_016522970.1">
    <property type="nucleotide sequence ID" value="NZ_KE332517.1"/>
</dbReference>
<dbReference type="Proteomes" id="UP000014634">
    <property type="component" value="Unassembled WGS sequence"/>
</dbReference>
<proteinExistence type="inferred from homology"/>
<evidence type="ECO:0000256" key="2">
    <source>
        <dbReference type="ARBA" id="ARBA00007069"/>
    </source>
</evidence>
<feature type="transmembrane region" description="Helical" evidence="8">
    <location>
        <begin position="57"/>
        <end position="82"/>
    </location>
</feature>
<evidence type="ECO:0000256" key="7">
    <source>
        <dbReference type="ARBA" id="ARBA00023136"/>
    </source>
</evidence>
<feature type="transmembrane region" description="Helical" evidence="8">
    <location>
        <begin position="252"/>
        <end position="272"/>
    </location>
</feature>
<evidence type="ECO:0000256" key="8">
    <source>
        <dbReference type="RuleBase" id="RU363032"/>
    </source>
</evidence>
<evidence type="ECO:0000313" key="11">
    <source>
        <dbReference type="Proteomes" id="UP000014634"/>
    </source>
</evidence>
<sequence length="311" mass="34970">MSDIPQDLQQQALPVPYRHSLAKSPYRRLIQKFGKRKRESEPARHARRAYKNLNSSWFSSTVLVFVLLFLFLPLVIIAVFSFNEGKAVVWSGFSLKWYAALFLESEKLWTSFWHSIFIAFVSALCSVIIGTFAGLGVQWYRFRGRGYVQAVSILPMVLPEVVIGMSTLIFFSAINIPLGFLSIIIAHITFCLPFVFLLVLARLEEFDFSIVEAARDLGATERQTLFKVIIPAIFPAILSGFFMSVTLSLEDFVITFFVSGPGSTTLPLYVFSMVRYGISPVINALSLIMILGTMLIAFMLRNFLKGIAASN</sequence>
<reference evidence="10 11" key="1">
    <citation type="submission" date="2013-04" db="EMBL/GenBank/DDBJ databases">
        <title>The Genome Sequence of Treponema medium ATCC 700293.</title>
        <authorList>
            <consortium name="The Broad Institute Genomics Platform"/>
            <person name="Earl A."/>
            <person name="Ward D."/>
            <person name="Feldgarden M."/>
            <person name="Gevers D."/>
            <person name="Leonetti C."/>
            <person name="Blanton J.M."/>
            <person name="Dewhirst F.E."/>
            <person name="Izard J."/>
            <person name="Walker B."/>
            <person name="Young S."/>
            <person name="Zeng Q."/>
            <person name="Gargeya S."/>
            <person name="Fitzgerald M."/>
            <person name="Haas B."/>
            <person name="Abouelleil A."/>
            <person name="Allen A.W."/>
            <person name="Alvarado L."/>
            <person name="Arachchi H.M."/>
            <person name="Berlin A.M."/>
            <person name="Chapman S.B."/>
            <person name="Gainer-Dewar J."/>
            <person name="Goldberg J."/>
            <person name="Griggs A."/>
            <person name="Gujja S."/>
            <person name="Hansen M."/>
            <person name="Howarth C."/>
            <person name="Imamovic A."/>
            <person name="Ireland A."/>
            <person name="Larimer J."/>
            <person name="McCowan C."/>
            <person name="Murphy C."/>
            <person name="Pearson M."/>
            <person name="Poon T.W."/>
            <person name="Priest M."/>
            <person name="Roberts A."/>
            <person name="Saif S."/>
            <person name="Shea T."/>
            <person name="Sisk P."/>
            <person name="Sykes S."/>
            <person name="Wortman J."/>
            <person name="Nusbaum C."/>
            <person name="Birren B."/>
        </authorList>
    </citation>
    <scope>NUCLEOTIDE SEQUENCE [LARGE SCALE GENOMIC DNA]</scope>
    <source>
        <strain evidence="10 11">ATCC 700293</strain>
    </source>
</reference>
<dbReference type="PROSITE" id="PS50928">
    <property type="entry name" value="ABC_TM1"/>
    <property type="match status" value="1"/>
</dbReference>
<dbReference type="AlphaFoldDB" id="A0AA87NSF5"/>
<dbReference type="GO" id="GO:0005886">
    <property type="term" value="C:plasma membrane"/>
    <property type="evidence" value="ECO:0007669"/>
    <property type="project" value="UniProtKB-SubCell"/>
</dbReference>
<feature type="transmembrane region" description="Helical" evidence="8">
    <location>
        <begin position="147"/>
        <end position="174"/>
    </location>
</feature>
<evidence type="ECO:0000256" key="6">
    <source>
        <dbReference type="ARBA" id="ARBA00022989"/>
    </source>
</evidence>
<gene>
    <name evidence="10" type="ORF">HMPREF9195_01011</name>
</gene>
<dbReference type="InterPro" id="IPR035906">
    <property type="entry name" value="MetI-like_sf"/>
</dbReference>
<dbReference type="GO" id="GO:0055085">
    <property type="term" value="P:transmembrane transport"/>
    <property type="evidence" value="ECO:0007669"/>
    <property type="project" value="InterPro"/>
</dbReference>
<comment type="caution">
    <text evidence="10">The sequence shown here is derived from an EMBL/GenBank/DDBJ whole genome shotgun (WGS) entry which is preliminary data.</text>
</comment>
<dbReference type="InterPro" id="IPR051789">
    <property type="entry name" value="Bact_Polyamine_Transport"/>
</dbReference>
<dbReference type="PANTHER" id="PTHR43848:SF2">
    <property type="entry name" value="PUTRESCINE TRANSPORT SYSTEM PERMEASE PROTEIN POTI"/>
    <property type="match status" value="1"/>
</dbReference>
<dbReference type="Gene3D" id="1.10.3720.10">
    <property type="entry name" value="MetI-like"/>
    <property type="match status" value="1"/>
</dbReference>
<feature type="transmembrane region" description="Helical" evidence="8">
    <location>
        <begin position="224"/>
        <end position="246"/>
    </location>
</feature>
<keyword evidence="5 8" id="KW-0812">Transmembrane</keyword>
<keyword evidence="6 8" id="KW-1133">Transmembrane helix</keyword>
<comment type="subcellular location">
    <subcellularLocation>
        <location evidence="1 8">Cell membrane</location>
        <topology evidence="1 8">Multi-pass membrane protein</topology>
    </subcellularLocation>
</comment>
<evidence type="ECO:0000256" key="4">
    <source>
        <dbReference type="ARBA" id="ARBA00022475"/>
    </source>
</evidence>